<evidence type="ECO:0000259" key="1">
    <source>
        <dbReference type="Pfam" id="PF02627"/>
    </source>
</evidence>
<dbReference type="Gene3D" id="1.20.1290.10">
    <property type="entry name" value="AhpD-like"/>
    <property type="match status" value="1"/>
</dbReference>
<dbReference type="NCBIfam" id="TIGR00778">
    <property type="entry name" value="ahpD_dom"/>
    <property type="match status" value="1"/>
</dbReference>
<reference evidence="2 3" key="1">
    <citation type="submission" date="2023-07" db="EMBL/GenBank/DDBJ databases">
        <title>Sequencing the genomes of 1000 actinobacteria strains.</title>
        <authorList>
            <person name="Klenk H.-P."/>
        </authorList>
    </citation>
    <scope>NUCLEOTIDE SEQUENCE [LARGE SCALE GENOMIC DNA]</scope>
    <source>
        <strain evidence="2 3">DSM 14555</strain>
    </source>
</reference>
<protein>
    <submittedName>
        <fullName evidence="2">AhpD family alkylhydroperoxidase</fullName>
    </submittedName>
</protein>
<dbReference type="PANTHER" id="PTHR34846">
    <property type="entry name" value="4-CARBOXYMUCONOLACTONE DECARBOXYLASE FAMILY PROTEIN (AFU_ORTHOLOGUE AFUA_6G11590)"/>
    <property type="match status" value="1"/>
</dbReference>
<dbReference type="RefSeq" id="WP_309800756.1">
    <property type="nucleotide sequence ID" value="NZ_BAAAHY010000006.1"/>
</dbReference>
<dbReference type="Pfam" id="PF02627">
    <property type="entry name" value="CMD"/>
    <property type="match status" value="1"/>
</dbReference>
<dbReference type="SUPFAM" id="SSF69118">
    <property type="entry name" value="AhpD-like"/>
    <property type="match status" value="1"/>
</dbReference>
<dbReference type="Proteomes" id="UP001185069">
    <property type="component" value="Unassembled WGS sequence"/>
</dbReference>
<sequence length="153" mass="16262">MNTPNPTARRIRIPKLRPDFYASLGALDAAGAAGLDPILVELIRIRASQLNNCAFCLDIHVNDARSAGESQQRLDVLSAWHEAGALFSEPEQAALALTEALTLLPAAGVPDDVYQRAAAAFSESELAGVMATAITINAWNRIGVGTRLSPAKR</sequence>
<accession>A0ABU1JIE1</accession>
<dbReference type="InterPro" id="IPR029032">
    <property type="entry name" value="AhpD-like"/>
</dbReference>
<dbReference type="InterPro" id="IPR004675">
    <property type="entry name" value="AhpD_core"/>
</dbReference>
<name>A0ABU1JIE1_9MICC</name>
<organism evidence="2 3">
    <name type="scientific">Arthrobacter russicus</name>
    <dbReference type="NCBI Taxonomy" id="172040"/>
    <lineage>
        <taxon>Bacteria</taxon>
        <taxon>Bacillati</taxon>
        <taxon>Actinomycetota</taxon>
        <taxon>Actinomycetes</taxon>
        <taxon>Micrococcales</taxon>
        <taxon>Micrococcaceae</taxon>
        <taxon>Arthrobacter</taxon>
    </lineage>
</organism>
<keyword evidence="3" id="KW-1185">Reference proteome</keyword>
<comment type="caution">
    <text evidence="2">The sequence shown here is derived from an EMBL/GenBank/DDBJ whole genome shotgun (WGS) entry which is preliminary data.</text>
</comment>
<dbReference type="InterPro" id="IPR003779">
    <property type="entry name" value="CMD-like"/>
</dbReference>
<gene>
    <name evidence="2" type="ORF">JOE69_003380</name>
</gene>
<dbReference type="EMBL" id="JAVDQF010000001">
    <property type="protein sequence ID" value="MDR6271142.1"/>
    <property type="molecule type" value="Genomic_DNA"/>
</dbReference>
<evidence type="ECO:0000313" key="2">
    <source>
        <dbReference type="EMBL" id="MDR6271142.1"/>
    </source>
</evidence>
<dbReference type="PANTHER" id="PTHR34846:SF10">
    <property type="entry name" value="CYTOPLASMIC PROTEIN"/>
    <property type="match status" value="1"/>
</dbReference>
<feature type="domain" description="Carboxymuconolactone decarboxylase-like" evidence="1">
    <location>
        <begin position="18"/>
        <end position="99"/>
    </location>
</feature>
<proteinExistence type="predicted"/>
<evidence type="ECO:0000313" key="3">
    <source>
        <dbReference type="Proteomes" id="UP001185069"/>
    </source>
</evidence>